<dbReference type="GO" id="GO:0047527">
    <property type="term" value="F:2,3-dihydroxybenzoate-serine ligase activity"/>
    <property type="evidence" value="ECO:0007669"/>
    <property type="project" value="TreeGrafter"/>
</dbReference>
<dbReference type="GO" id="GO:0008610">
    <property type="term" value="P:lipid biosynthetic process"/>
    <property type="evidence" value="ECO:0007669"/>
    <property type="project" value="UniProtKB-ARBA"/>
</dbReference>
<evidence type="ECO:0000313" key="2">
    <source>
        <dbReference type="EMBL" id="SCL70722.1"/>
    </source>
</evidence>
<protein>
    <submittedName>
        <fullName evidence="3">Condensation domain-containing protein</fullName>
    </submittedName>
    <submittedName>
        <fullName evidence="2">HxxPF-repeated domain-containing protein</fullName>
    </submittedName>
</protein>
<keyword evidence="5" id="KW-1185">Reference proteome</keyword>
<dbReference type="EMBL" id="FMIC01000002">
    <property type="protein sequence ID" value="SCL70722.1"/>
    <property type="molecule type" value="Genomic_DNA"/>
</dbReference>
<feature type="domain" description="Condensation" evidence="1">
    <location>
        <begin position="11"/>
        <end position="448"/>
    </location>
</feature>
<dbReference type="GO" id="GO:0043041">
    <property type="term" value="P:amino acid activation for nonribosomal peptide biosynthetic process"/>
    <property type="evidence" value="ECO:0007669"/>
    <property type="project" value="TreeGrafter"/>
</dbReference>
<dbReference type="SUPFAM" id="SSF52777">
    <property type="entry name" value="CoA-dependent acyltransferases"/>
    <property type="match status" value="2"/>
</dbReference>
<dbReference type="EMBL" id="CP109071">
    <property type="protein sequence ID" value="WSA31404.1"/>
    <property type="molecule type" value="Genomic_DNA"/>
</dbReference>
<dbReference type="GO" id="GO:0005829">
    <property type="term" value="C:cytosol"/>
    <property type="evidence" value="ECO:0007669"/>
    <property type="project" value="TreeGrafter"/>
</dbReference>
<evidence type="ECO:0000259" key="1">
    <source>
        <dbReference type="Pfam" id="PF00668"/>
    </source>
</evidence>
<dbReference type="Proteomes" id="UP001334804">
    <property type="component" value="Chromosome"/>
</dbReference>
<organism evidence="2 4">
    <name type="scientific">Micromonospora peucetia</name>
    <dbReference type="NCBI Taxonomy" id="47871"/>
    <lineage>
        <taxon>Bacteria</taxon>
        <taxon>Bacillati</taxon>
        <taxon>Actinomycetota</taxon>
        <taxon>Actinomycetes</taxon>
        <taxon>Micromonosporales</taxon>
        <taxon>Micromonosporaceae</taxon>
        <taxon>Micromonospora</taxon>
    </lineage>
</organism>
<accession>A0A1C6VWW7</accession>
<reference evidence="3 5" key="2">
    <citation type="submission" date="2022-10" db="EMBL/GenBank/DDBJ databases">
        <title>The complete genomes of actinobacterial strains from the NBC collection.</title>
        <authorList>
            <person name="Joergensen T.S."/>
            <person name="Alvarez Arevalo M."/>
            <person name="Sterndorff E.B."/>
            <person name="Faurdal D."/>
            <person name="Vuksanovic O."/>
            <person name="Mourched A.-S."/>
            <person name="Charusanti P."/>
            <person name="Shaw S."/>
            <person name="Blin K."/>
            <person name="Weber T."/>
        </authorList>
    </citation>
    <scope>NUCLEOTIDE SEQUENCE [LARGE SCALE GENOMIC DNA]</scope>
    <source>
        <strain evidence="3 5">NBC 01809</strain>
    </source>
</reference>
<dbReference type="Gene3D" id="3.30.559.30">
    <property type="entry name" value="Nonribosomal peptide synthetase, condensation domain"/>
    <property type="match status" value="1"/>
</dbReference>
<dbReference type="InterPro" id="IPR001242">
    <property type="entry name" value="Condensation_dom"/>
</dbReference>
<name>A0A1C6VWW7_9ACTN</name>
<sequence>MSAGDGDARELSVGQAAQWALYRLAPESSTSNVVTAVLAEPAFDLDVLRAALVAVQDRHDLLRSRFTETGVEPVRLVDKAGSGALEVRDVGDVDDEALRTLIRAVGEQPLRLGSDGPLRAVLLRRRTDCALVLVIHHIATDGLSQRLIWRDLSDAYQVLRGGGAVDWPTRPSYDEFVAREQAMLAGPRRAELAEHWAGTCAGATAATLSTDRPRPALRSYRGAAVARMLPDEVARQVRATAADLAVTPFSVLVGVFEALLHRCTGQGEFTIGCPVSVRRGRALREVVGILVNLVVLRSSFVPGTTFASAIADAGRQLSDGVARAAYPFSLVQAARRDRDPLVRVTITLLTRQHDDTMSDTSNGFVGHRTRQLMVPYDEGQFDLAVTIHQLPDLALRTEFNYDTDLLDRATVERLFDQYLALLGAACADPAAIVADAPMAGDSEQRMLLELGMS</sequence>
<dbReference type="Proteomes" id="UP000199343">
    <property type="component" value="Unassembled WGS sequence"/>
</dbReference>
<dbReference type="OrthoDB" id="3447635at2"/>
<dbReference type="PANTHER" id="PTHR45527:SF1">
    <property type="entry name" value="FATTY ACID SYNTHASE"/>
    <property type="match status" value="1"/>
</dbReference>
<dbReference type="Gene3D" id="3.30.559.10">
    <property type="entry name" value="Chloramphenicol acetyltransferase-like domain"/>
    <property type="match status" value="1"/>
</dbReference>
<gene>
    <name evidence="2" type="ORF">GA0070608_4422</name>
    <name evidence="3" type="ORF">OIE14_25195</name>
</gene>
<dbReference type="GO" id="GO:0009239">
    <property type="term" value="P:enterobactin biosynthetic process"/>
    <property type="evidence" value="ECO:0007669"/>
    <property type="project" value="TreeGrafter"/>
</dbReference>
<dbReference type="RefSeq" id="WP_091630396.1">
    <property type="nucleotide sequence ID" value="NZ_CP109071.1"/>
</dbReference>
<dbReference type="GO" id="GO:0031177">
    <property type="term" value="F:phosphopantetheine binding"/>
    <property type="evidence" value="ECO:0007669"/>
    <property type="project" value="TreeGrafter"/>
</dbReference>
<evidence type="ECO:0000313" key="4">
    <source>
        <dbReference type="Proteomes" id="UP000199343"/>
    </source>
</evidence>
<dbReference type="AlphaFoldDB" id="A0A1C6VWW7"/>
<evidence type="ECO:0000313" key="3">
    <source>
        <dbReference type="EMBL" id="WSA31404.1"/>
    </source>
</evidence>
<proteinExistence type="predicted"/>
<reference evidence="2 4" key="1">
    <citation type="submission" date="2016-06" db="EMBL/GenBank/DDBJ databases">
        <authorList>
            <person name="Kjaerup R.B."/>
            <person name="Dalgaard T.S."/>
            <person name="Juul-Madsen H.R."/>
        </authorList>
    </citation>
    <scope>NUCLEOTIDE SEQUENCE [LARGE SCALE GENOMIC DNA]</scope>
    <source>
        <strain evidence="2 4">DSM 43363</strain>
    </source>
</reference>
<dbReference type="Pfam" id="PF00668">
    <property type="entry name" value="Condensation"/>
    <property type="match status" value="1"/>
</dbReference>
<dbReference type="InterPro" id="IPR023213">
    <property type="entry name" value="CAT-like_dom_sf"/>
</dbReference>
<dbReference type="PANTHER" id="PTHR45527">
    <property type="entry name" value="NONRIBOSOMAL PEPTIDE SYNTHETASE"/>
    <property type="match status" value="1"/>
</dbReference>
<dbReference type="STRING" id="47871.GA0070608_4422"/>
<dbReference type="GO" id="GO:0009366">
    <property type="term" value="C:enterobactin synthetase complex"/>
    <property type="evidence" value="ECO:0007669"/>
    <property type="project" value="TreeGrafter"/>
</dbReference>
<evidence type="ECO:0000313" key="5">
    <source>
        <dbReference type="Proteomes" id="UP001334804"/>
    </source>
</evidence>